<organism evidence="2 3">
    <name type="scientific">Candidatus Thiomargarita nelsonii</name>
    <dbReference type="NCBI Taxonomy" id="1003181"/>
    <lineage>
        <taxon>Bacteria</taxon>
        <taxon>Pseudomonadati</taxon>
        <taxon>Pseudomonadota</taxon>
        <taxon>Gammaproteobacteria</taxon>
        <taxon>Thiotrichales</taxon>
        <taxon>Thiotrichaceae</taxon>
        <taxon>Thiomargarita</taxon>
    </lineage>
</organism>
<sequence>MQNVAHDGFMGDFSMIRMGVINGIIFSFTDIGCKGFTVIMFTLVPFIQKIG</sequence>
<protein>
    <submittedName>
        <fullName evidence="2">Uncharacterized protein</fullName>
    </submittedName>
</protein>
<accession>A0A176RVC3</accession>
<keyword evidence="3" id="KW-1185">Reference proteome</keyword>
<reference evidence="2 3" key="1">
    <citation type="submission" date="2016-05" db="EMBL/GenBank/DDBJ databases">
        <title>Single-cell genome of chain-forming Candidatus Thiomargarita nelsonii and comparison to other large sulfur-oxidizing bacteria.</title>
        <authorList>
            <person name="Winkel M."/>
            <person name="Salman V."/>
            <person name="Woyke T."/>
            <person name="Schulz-Vogt H."/>
            <person name="Richter M."/>
            <person name="Flood B."/>
            <person name="Bailey J."/>
            <person name="Amann R."/>
            <person name="Mussmann M."/>
        </authorList>
    </citation>
    <scope>NUCLEOTIDE SEQUENCE [LARGE SCALE GENOMIC DNA]</scope>
    <source>
        <strain evidence="2 3">THI036</strain>
    </source>
</reference>
<dbReference type="EMBL" id="LUTY01002699">
    <property type="protein sequence ID" value="OAD19694.1"/>
    <property type="molecule type" value="Genomic_DNA"/>
</dbReference>
<comment type="caution">
    <text evidence="2">The sequence shown here is derived from an EMBL/GenBank/DDBJ whole genome shotgun (WGS) entry which is preliminary data.</text>
</comment>
<dbReference type="Proteomes" id="UP000076962">
    <property type="component" value="Unassembled WGS sequence"/>
</dbReference>
<keyword evidence="1" id="KW-0472">Membrane</keyword>
<evidence type="ECO:0000313" key="2">
    <source>
        <dbReference type="EMBL" id="OAD19694.1"/>
    </source>
</evidence>
<dbReference type="AlphaFoldDB" id="A0A176RVC3"/>
<evidence type="ECO:0000313" key="3">
    <source>
        <dbReference type="Proteomes" id="UP000076962"/>
    </source>
</evidence>
<name>A0A176RVC3_9GAMM</name>
<feature type="transmembrane region" description="Helical" evidence="1">
    <location>
        <begin position="20"/>
        <end position="47"/>
    </location>
</feature>
<keyword evidence="1" id="KW-1133">Transmembrane helix</keyword>
<evidence type="ECO:0000256" key="1">
    <source>
        <dbReference type="SAM" id="Phobius"/>
    </source>
</evidence>
<proteinExistence type="predicted"/>
<gene>
    <name evidence="2" type="ORF">THIOM_004654</name>
</gene>
<keyword evidence="1" id="KW-0812">Transmembrane</keyword>